<keyword evidence="4 5" id="KW-1133">Transmembrane helix</keyword>
<evidence type="ECO:0000256" key="2">
    <source>
        <dbReference type="ARBA" id="ARBA00022676"/>
    </source>
</evidence>
<evidence type="ECO:0000313" key="6">
    <source>
        <dbReference type="EMBL" id="BBI52611.1"/>
    </source>
</evidence>
<evidence type="ECO:0000256" key="1">
    <source>
        <dbReference type="ARBA" id="ARBA00004141"/>
    </source>
</evidence>
<comment type="subcellular location">
    <subcellularLocation>
        <location evidence="1">Membrane</location>
        <topology evidence="1">Multi-pass membrane protein</topology>
    </subcellularLocation>
</comment>
<gene>
    <name evidence="6" type="ORF">HORIV_50320</name>
</gene>
<keyword evidence="5" id="KW-0812">Transmembrane</keyword>
<dbReference type="InterPro" id="IPR050321">
    <property type="entry name" value="Glycosyltr_2/OpgH_subfam"/>
</dbReference>
<accession>A0ABM7GPG5</accession>
<evidence type="ECO:0000313" key="7">
    <source>
        <dbReference type="Proteomes" id="UP000289555"/>
    </source>
</evidence>
<evidence type="ECO:0000256" key="4">
    <source>
        <dbReference type="ARBA" id="ARBA00022989"/>
    </source>
</evidence>
<reference evidence="7" key="1">
    <citation type="journal article" date="2019" name="Microbiol. Resour. Announc.">
        <title>Complete Genome Sequence of Halomonas olivaria, a Moderately Halophilic Bacterium Isolated from Olive Processing Effluents, Obtained by Nanopore Sequencing.</title>
        <authorList>
            <person name="Nagata S."/>
            <person name="Ii K.M."/>
            <person name="Tsukimi T."/>
            <person name="Miura M.C."/>
            <person name="Galipon J."/>
            <person name="Arakawa K."/>
        </authorList>
    </citation>
    <scope>NUCLEOTIDE SEQUENCE [LARGE SCALE GENOMIC DNA]</scope>
    <source>
        <strain evidence="7">TYRC17</strain>
    </source>
</reference>
<feature type="transmembrane region" description="Helical" evidence="5">
    <location>
        <begin position="28"/>
        <end position="50"/>
    </location>
</feature>
<keyword evidence="5" id="KW-0472">Membrane</keyword>
<dbReference type="EMBL" id="AP019416">
    <property type="protein sequence ID" value="BBI52611.1"/>
    <property type="molecule type" value="Genomic_DNA"/>
</dbReference>
<protein>
    <submittedName>
        <fullName evidence="6">Uncharacterized protein</fullName>
    </submittedName>
</protein>
<sequence length="348" mass="37979">MAVVTLSLMALAGGLLVSLPLAIGEVPLPWLMLLGAFGFLPIVEVATLIVNRLIIYAIDAQPLPSLDLAKGVSPQLRTLVAVPTLLTSEEDLREQIERLEVHHLSSGEGALGYALLLDGVDASQAQLPHEAALLTVAQAAVEQLNKRYCPLALDSDKRFFLLHRQRVFNASESTWMGWERKRGKLHELNRLLRGAMDTTFIDPPPLPSGVRYVITLDADTRLPRGAASQLIGKMAHPLNQPRLDQQLRRVVEGYAILQPRVTPSLPTGAKVPSTSGSSPRQGELTLTPLRLQIFIRIWSAKARSPVKVFTRSMPLKPRWLAGCPKTACSATICSKVCSPERGSPPISK</sequence>
<proteinExistence type="predicted"/>
<organism evidence="6 7">
    <name type="scientific">Vreelandella olivaria</name>
    <dbReference type="NCBI Taxonomy" id="390919"/>
    <lineage>
        <taxon>Bacteria</taxon>
        <taxon>Pseudomonadati</taxon>
        <taxon>Pseudomonadota</taxon>
        <taxon>Gammaproteobacteria</taxon>
        <taxon>Oceanospirillales</taxon>
        <taxon>Halomonadaceae</taxon>
        <taxon>Vreelandella</taxon>
    </lineage>
</organism>
<dbReference type="Proteomes" id="UP000289555">
    <property type="component" value="Chromosome"/>
</dbReference>
<evidence type="ECO:0000256" key="5">
    <source>
        <dbReference type="SAM" id="Phobius"/>
    </source>
</evidence>
<keyword evidence="3" id="KW-0808">Transferase</keyword>
<keyword evidence="7" id="KW-1185">Reference proteome</keyword>
<keyword evidence="2" id="KW-0328">Glycosyltransferase</keyword>
<evidence type="ECO:0000256" key="3">
    <source>
        <dbReference type="ARBA" id="ARBA00022679"/>
    </source>
</evidence>
<dbReference type="PANTHER" id="PTHR43867">
    <property type="entry name" value="CELLULOSE SYNTHASE CATALYTIC SUBUNIT A [UDP-FORMING]"/>
    <property type="match status" value="1"/>
</dbReference>
<name>A0ABM7GPG5_9GAMM</name>
<dbReference type="PANTHER" id="PTHR43867:SF2">
    <property type="entry name" value="CELLULOSE SYNTHASE CATALYTIC SUBUNIT A [UDP-FORMING]"/>
    <property type="match status" value="1"/>
</dbReference>